<evidence type="ECO:0000313" key="18">
    <source>
        <dbReference type="EMBL" id="HJG79779.1"/>
    </source>
</evidence>
<dbReference type="InterPro" id="IPR042097">
    <property type="entry name" value="Aminopeptidase_N-like_N_sf"/>
</dbReference>
<evidence type="ECO:0000256" key="14">
    <source>
        <dbReference type="SAM" id="MobiDB-lite"/>
    </source>
</evidence>
<protein>
    <recommendedName>
        <fullName evidence="5">Aminopeptidase N</fullName>
        <ecNumber evidence="4">3.4.11.2</ecNumber>
    </recommendedName>
    <alternativeName>
        <fullName evidence="12">Alanine aminopeptidase</fullName>
    </alternativeName>
    <alternativeName>
        <fullName evidence="13">Lysyl aminopeptidase</fullName>
    </alternativeName>
</protein>
<dbReference type="NCBIfam" id="TIGR02412">
    <property type="entry name" value="pepN_strep_liv"/>
    <property type="match status" value="1"/>
</dbReference>
<dbReference type="PANTHER" id="PTHR11533">
    <property type="entry name" value="PROTEASE M1 ZINC METALLOPROTEASE"/>
    <property type="match status" value="1"/>
</dbReference>
<evidence type="ECO:0000313" key="19">
    <source>
        <dbReference type="Proteomes" id="UP000784435"/>
    </source>
</evidence>
<dbReference type="CDD" id="cd09602">
    <property type="entry name" value="M1_APN"/>
    <property type="match status" value="1"/>
</dbReference>
<evidence type="ECO:0000256" key="3">
    <source>
        <dbReference type="ARBA" id="ARBA00010136"/>
    </source>
</evidence>
<keyword evidence="8" id="KW-0479">Metal-binding</keyword>
<comment type="catalytic activity">
    <reaction evidence="1">
        <text>Release of an N-terminal amino acid, Xaa-|-Yaa- from a peptide, amide or arylamide. Xaa is preferably Ala, but may be most amino acids including Pro (slow action). When a terminal hydrophobic residue is followed by a prolyl residue, the two may be released as an intact Xaa-Pro dipeptide.</text>
        <dbReference type="EC" id="3.4.11.2"/>
    </reaction>
</comment>
<dbReference type="EC" id="3.4.11.2" evidence="4"/>
<reference evidence="18" key="2">
    <citation type="submission" date="2021-09" db="EMBL/GenBank/DDBJ databases">
        <authorList>
            <person name="Gilroy R."/>
        </authorList>
    </citation>
    <scope>NUCLEOTIDE SEQUENCE</scope>
    <source>
        <strain evidence="18">ChiGjej5B5-7349</strain>
    </source>
</reference>
<evidence type="ECO:0000259" key="15">
    <source>
        <dbReference type="Pfam" id="PF01433"/>
    </source>
</evidence>
<evidence type="ECO:0000256" key="10">
    <source>
        <dbReference type="ARBA" id="ARBA00022833"/>
    </source>
</evidence>
<dbReference type="FunFam" id="2.60.40.1730:FF:000010">
    <property type="entry name" value="Putative aminopeptidase N"/>
    <property type="match status" value="1"/>
</dbReference>
<dbReference type="InterPro" id="IPR027268">
    <property type="entry name" value="Peptidase_M4/M1_CTD_sf"/>
</dbReference>
<evidence type="ECO:0000256" key="11">
    <source>
        <dbReference type="ARBA" id="ARBA00023049"/>
    </source>
</evidence>
<feature type="domain" description="Peptidase M1 membrane alanine aminopeptidase" evidence="15">
    <location>
        <begin position="245"/>
        <end position="455"/>
    </location>
</feature>
<dbReference type="Gene3D" id="2.60.40.1730">
    <property type="entry name" value="tricorn interacting facor f3 domain"/>
    <property type="match status" value="1"/>
</dbReference>
<dbReference type="Pfam" id="PF17900">
    <property type="entry name" value="Peptidase_M1_N"/>
    <property type="match status" value="1"/>
</dbReference>
<keyword evidence="7" id="KW-0645">Protease</keyword>
<name>A0A921ME86_9MICO</name>
<evidence type="ECO:0000256" key="8">
    <source>
        <dbReference type="ARBA" id="ARBA00022723"/>
    </source>
</evidence>
<comment type="caution">
    <text evidence="18">The sequence shown here is derived from an EMBL/GenBank/DDBJ whole genome shotgun (WGS) entry which is preliminary data.</text>
</comment>
<feature type="domain" description="Aminopeptidase N-like N-terminal" evidence="17">
    <location>
        <begin position="102"/>
        <end position="200"/>
    </location>
</feature>
<dbReference type="GO" id="GO:0016285">
    <property type="term" value="F:alanyl aminopeptidase activity"/>
    <property type="evidence" value="ECO:0007669"/>
    <property type="project" value="UniProtKB-EC"/>
</dbReference>
<dbReference type="GO" id="GO:0006508">
    <property type="term" value="P:proteolysis"/>
    <property type="evidence" value="ECO:0007669"/>
    <property type="project" value="UniProtKB-KW"/>
</dbReference>
<comment type="similarity">
    <text evidence="3">Belongs to the peptidase M1 family.</text>
</comment>
<dbReference type="Proteomes" id="UP000784435">
    <property type="component" value="Unassembled WGS sequence"/>
</dbReference>
<evidence type="ECO:0000259" key="17">
    <source>
        <dbReference type="Pfam" id="PF17900"/>
    </source>
</evidence>
<accession>A0A921ME86</accession>
<dbReference type="GO" id="GO:0008270">
    <property type="term" value="F:zinc ion binding"/>
    <property type="evidence" value="ECO:0007669"/>
    <property type="project" value="InterPro"/>
</dbReference>
<keyword evidence="10" id="KW-0862">Zinc</keyword>
<dbReference type="GO" id="GO:0070006">
    <property type="term" value="F:metalloaminopeptidase activity"/>
    <property type="evidence" value="ECO:0007669"/>
    <property type="project" value="TreeGrafter"/>
</dbReference>
<feature type="region of interest" description="Disordered" evidence="14">
    <location>
        <begin position="871"/>
        <end position="898"/>
    </location>
</feature>
<sequence>MPQHNLTRAEAQERAAALEVRSYDITLVLDGTGPTFRSVTTVSFASRTGEGTFLDAICDSVDRLVLNGEELDPAAHVQDGRIALTHLAQDNVVTVDGRFTYMNTGEGLHRFVDPVDDETYLYTQFEVPDSRRVFAVFEQPDLKASFTFTVLAPSHWTVVSNSPAPQAIEASDHPVAAALGIPGTGLSVWQFAPTARISSYITAIIAGPYSSVHSTLTSSDGAEVPLGLYCRASLAQHLDADDLFDLTRAGFEFFESRFGVAYPFEKYDQLFVPEFNAGAMENAGAVTFLEDYVFRSRPTQAMVERRAITVLHELAHMWFGNLVTMRWWNDLWLNESFAEFMSTLAAAEATRFTDAWTTFATLEKSWAYRQDQLPSTHPIVAQIEDLEDVEVNFDGITYAKGAAVLRALVAYVGPDEFFAGLQSYFHTHAWANTELDDLLRPLEAVSGRDLRAWSKLWLEESGVNVIRALPERDGTGALTTVTLTQEPHIIPGQPVPSLRPHRLAVGFYGRDDADRLVRLALVETDLDGESVQVPVPQEATAAEVVVPNDGDLTYAKIRLDEGSRAVVAGHLSDVDDSLTQLLVLSSLWDAVRDGEMGATGYIRLLLDHLPALDHSSGLLVQLRQLATALTTYVPPEHRGALRAQVADRLWDLANGGVPAGSDQQLQLFQAFCLHACTAEHADRLEQVLEQGTLGEGLGLDIDTDLGWTIVIALASLDRWSDERIAAHLRTDGTAAGQRAAATARAARPTPKAKTRAFVDLVEDRSLPNAMIGAMARGFARGLEGDDGRLIPAADPLTDFGREYFDRVTGWWESRTLEVAQTLTLSLHPPASERSVRATEAWIESHPKAPKGLVRLMRENLDTSLRALRAQATDTAQTEAPDAHTDAADQASSQDREGV</sequence>
<evidence type="ECO:0000256" key="5">
    <source>
        <dbReference type="ARBA" id="ARBA00015611"/>
    </source>
</evidence>
<dbReference type="InterPro" id="IPR045357">
    <property type="entry name" value="Aminopeptidase_N-like_N"/>
</dbReference>
<dbReference type="InterPro" id="IPR024571">
    <property type="entry name" value="ERAP1-like_C_dom"/>
</dbReference>
<evidence type="ECO:0000256" key="7">
    <source>
        <dbReference type="ARBA" id="ARBA00022670"/>
    </source>
</evidence>
<keyword evidence="6 18" id="KW-0031">Aminopeptidase</keyword>
<reference evidence="18" key="1">
    <citation type="journal article" date="2021" name="PeerJ">
        <title>Extensive microbial diversity within the chicken gut microbiome revealed by metagenomics and culture.</title>
        <authorList>
            <person name="Gilroy R."/>
            <person name="Ravi A."/>
            <person name="Getino M."/>
            <person name="Pursley I."/>
            <person name="Horton D.L."/>
            <person name="Alikhan N.F."/>
            <person name="Baker D."/>
            <person name="Gharbi K."/>
            <person name="Hall N."/>
            <person name="Watson M."/>
            <person name="Adriaenssens E.M."/>
            <person name="Foster-Nyarko E."/>
            <person name="Jarju S."/>
            <person name="Secka A."/>
            <person name="Antonio M."/>
            <person name="Oren A."/>
            <person name="Chaudhuri R.R."/>
            <person name="La Ragione R."/>
            <person name="Hildebrand F."/>
            <person name="Pallen M.J."/>
        </authorList>
    </citation>
    <scope>NUCLEOTIDE SEQUENCE</scope>
    <source>
        <strain evidence="18">ChiGjej5B5-7349</strain>
    </source>
</reference>
<dbReference type="InterPro" id="IPR001930">
    <property type="entry name" value="Peptidase_M1"/>
</dbReference>
<dbReference type="InterPro" id="IPR050344">
    <property type="entry name" value="Peptidase_M1_aminopeptidases"/>
</dbReference>
<evidence type="ECO:0000259" key="16">
    <source>
        <dbReference type="Pfam" id="PF11838"/>
    </source>
</evidence>
<dbReference type="FunFam" id="1.10.390.10:FF:000004">
    <property type="entry name" value="Aminopeptidase N"/>
    <property type="match status" value="1"/>
</dbReference>
<dbReference type="SUPFAM" id="SSF63737">
    <property type="entry name" value="Leukotriene A4 hydrolase N-terminal domain"/>
    <property type="match status" value="1"/>
</dbReference>
<dbReference type="EMBL" id="DYUK01000108">
    <property type="protein sequence ID" value="HJG79779.1"/>
    <property type="molecule type" value="Genomic_DNA"/>
</dbReference>
<dbReference type="InterPro" id="IPR012778">
    <property type="entry name" value="Pept_M1_aminopeptidase"/>
</dbReference>
<feature type="domain" description="ERAP1-like C-terminal" evidence="16">
    <location>
        <begin position="545"/>
        <end position="862"/>
    </location>
</feature>
<proteinExistence type="inferred from homology"/>
<dbReference type="PANTHER" id="PTHR11533:SF174">
    <property type="entry name" value="PUROMYCIN-SENSITIVE AMINOPEPTIDASE-RELATED"/>
    <property type="match status" value="1"/>
</dbReference>
<keyword evidence="9 18" id="KW-0378">Hydrolase</keyword>
<evidence type="ECO:0000256" key="9">
    <source>
        <dbReference type="ARBA" id="ARBA00022801"/>
    </source>
</evidence>
<dbReference type="Gene3D" id="1.10.390.10">
    <property type="entry name" value="Neutral Protease Domain 2"/>
    <property type="match status" value="1"/>
</dbReference>
<dbReference type="GO" id="GO:0005737">
    <property type="term" value="C:cytoplasm"/>
    <property type="evidence" value="ECO:0007669"/>
    <property type="project" value="TreeGrafter"/>
</dbReference>
<evidence type="ECO:0000256" key="2">
    <source>
        <dbReference type="ARBA" id="ARBA00001947"/>
    </source>
</evidence>
<dbReference type="PRINTS" id="PR00756">
    <property type="entry name" value="ALADIPTASE"/>
</dbReference>
<evidence type="ECO:0000256" key="1">
    <source>
        <dbReference type="ARBA" id="ARBA00000098"/>
    </source>
</evidence>
<dbReference type="GO" id="GO:0042277">
    <property type="term" value="F:peptide binding"/>
    <property type="evidence" value="ECO:0007669"/>
    <property type="project" value="TreeGrafter"/>
</dbReference>
<dbReference type="AlphaFoldDB" id="A0A921ME86"/>
<dbReference type="GO" id="GO:0016020">
    <property type="term" value="C:membrane"/>
    <property type="evidence" value="ECO:0007669"/>
    <property type="project" value="TreeGrafter"/>
</dbReference>
<evidence type="ECO:0000256" key="4">
    <source>
        <dbReference type="ARBA" id="ARBA00012564"/>
    </source>
</evidence>
<evidence type="ECO:0000256" key="13">
    <source>
        <dbReference type="ARBA" id="ARBA00031533"/>
    </source>
</evidence>
<dbReference type="GO" id="GO:0005615">
    <property type="term" value="C:extracellular space"/>
    <property type="evidence" value="ECO:0007669"/>
    <property type="project" value="TreeGrafter"/>
</dbReference>
<keyword evidence="11" id="KW-0482">Metalloprotease</keyword>
<comment type="cofactor">
    <cofactor evidence="2">
        <name>Zn(2+)</name>
        <dbReference type="ChEBI" id="CHEBI:29105"/>
    </cofactor>
</comment>
<dbReference type="SUPFAM" id="SSF55486">
    <property type="entry name" value="Metalloproteases ('zincins'), catalytic domain"/>
    <property type="match status" value="1"/>
</dbReference>
<dbReference type="GO" id="GO:0043171">
    <property type="term" value="P:peptide catabolic process"/>
    <property type="evidence" value="ECO:0007669"/>
    <property type="project" value="TreeGrafter"/>
</dbReference>
<dbReference type="Pfam" id="PF01433">
    <property type="entry name" value="Peptidase_M1"/>
    <property type="match status" value="1"/>
</dbReference>
<evidence type="ECO:0000256" key="12">
    <source>
        <dbReference type="ARBA" id="ARBA00029811"/>
    </source>
</evidence>
<organism evidence="18 19">
    <name type="scientific">Brevibacterium senegalense</name>
    <dbReference type="NCBI Taxonomy" id="1033736"/>
    <lineage>
        <taxon>Bacteria</taxon>
        <taxon>Bacillati</taxon>
        <taxon>Actinomycetota</taxon>
        <taxon>Actinomycetes</taxon>
        <taxon>Micrococcales</taxon>
        <taxon>Brevibacteriaceae</taxon>
        <taxon>Brevibacterium</taxon>
    </lineage>
</organism>
<dbReference type="InterPro" id="IPR014782">
    <property type="entry name" value="Peptidase_M1_dom"/>
</dbReference>
<evidence type="ECO:0000256" key="6">
    <source>
        <dbReference type="ARBA" id="ARBA00022438"/>
    </source>
</evidence>
<dbReference type="Pfam" id="PF11838">
    <property type="entry name" value="ERAP1_C"/>
    <property type="match status" value="1"/>
</dbReference>
<gene>
    <name evidence="18" type="primary">pepN</name>
    <name evidence="18" type="ORF">K8V08_05140</name>
</gene>